<dbReference type="EMBL" id="JAUIQD010000005">
    <property type="protein sequence ID" value="KAK3349692.1"/>
    <property type="molecule type" value="Genomic_DNA"/>
</dbReference>
<keyword evidence="5" id="KW-1185">Reference proteome</keyword>
<sequence>MQEDIGKLSSFMDERLGPPEIPDPVRVETTRGSANSAAASTEASTEAAGSKFAAESLKTKSGQTKQSETNTHNGTAPRMTPKPETPDPVRGETARKSANSAAASIEAAVSKFAAESLKTKSGQTKQSETNTYNGTVLGTTSKPDKPQNAAGDAHLALQARWKGLPPRVKKMGRSTPKRRAHGLISSSMVKPPTPDADWEEDLFHAELYTSSLRSRASHKPYTAEDESVSTFTVRDKSGRLGTFLERLGCLQGRVLASVPTFHVQVVAPDGPVSGTFRLAPALVKKAEKLTVHDNSAHNPTDIFILAFVFDLGASPIIALYVDPWQSYLDGTLSLEPYNEYTGYFKQGPIIQLSYGEDAASHGGHEVFKHEALRRGEIRLIQLSPGRDDDPLRGTSSTRRSRTWARSGPSLTSGASRPAAASEQAYLEADAICINQHDSREKVLQIRLMGDIFRRAERVVAWLGCEYQGSGEAMDALARAGADHRAPDLKDCVWDCISRLLKRARIVQEVVLPPRVTLMCDDREQQLFALLGLAHDSDNERFNPDCDSPLPEIVRRYAEGFVLRGQAMDLLYRAGVSRSYPFCSWIPRWMAPDLEFPRSISTWDAAERFASGGPPQPCFTTARQLVVKGYLFDVAASDFCELVEYASRYTNEEKNNILVTLPIGDARRPHLESWWNRLRADLDLPAAEPDGWPPNLGQLVLSDGPDQSPAACHDEETLSRYWKTAMAFSHRLYNADFCFTKSGHVGLVPGAAITGDQISLVHGGGVPFLLRRDGQSYRLIGECYVHGIMHGEALRSGLEETTVAVPGLVVATTAMASMNMPWKKAPTVNMLRRPSTWRISTMPRPTPMKPMPVFMMEYLKASSTLTPDTIMNAETICEYNESLAEPVPFQADPDVAGIGVIASFLVSAWLTFAVALYTYCSIRDAIEDDSPYATRLDYLIFDYIDAIRNRVLNKALKLCTFITLRPVARNVSLPTTQPYDSIFVRLDTLKGKFPWGERTLVTKQQMETVCLMFADQQLVTGASILIVGYVRHYEITQYHFYIVSILGLISFTTFQSVVLIIRGRIKQKLRRGWRCAWVTALFACALVTNFIIYNDNFLGDLHRGLSMHCVWMKLPEHFRLDQIPYVVFGTLVDVWSYLNILSYLYPETNDV</sequence>
<dbReference type="InterPro" id="IPR010730">
    <property type="entry name" value="HET"/>
</dbReference>
<accession>A0AAJ0HF38</accession>
<proteinExistence type="predicted"/>
<reference evidence="4" key="1">
    <citation type="journal article" date="2023" name="Mol. Phylogenet. Evol.">
        <title>Genome-scale phylogeny and comparative genomics of the fungal order Sordariales.</title>
        <authorList>
            <person name="Hensen N."/>
            <person name="Bonometti L."/>
            <person name="Westerberg I."/>
            <person name="Brannstrom I.O."/>
            <person name="Guillou S."/>
            <person name="Cros-Aarteil S."/>
            <person name="Calhoun S."/>
            <person name="Haridas S."/>
            <person name="Kuo A."/>
            <person name="Mondo S."/>
            <person name="Pangilinan J."/>
            <person name="Riley R."/>
            <person name="LaButti K."/>
            <person name="Andreopoulos B."/>
            <person name="Lipzen A."/>
            <person name="Chen C."/>
            <person name="Yan M."/>
            <person name="Daum C."/>
            <person name="Ng V."/>
            <person name="Clum A."/>
            <person name="Steindorff A."/>
            <person name="Ohm R.A."/>
            <person name="Martin F."/>
            <person name="Silar P."/>
            <person name="Natvig D.O."/>
            <person name="Lalanne C."/>
            <person name="Gautier V."/>
            <person name="Ament-Velasquez S.L."/>
            <person name="Kruys A."/>
            <person name="Hutchinson M.I."/>
            <person name="Powell A.J."/>
            <person name="Barry K."/>
            <person name="Miller A.N."/>
            <person name="Grigoriev I.V."/>
            <person name="Debuchy R."/>
            <person name="Gladieux P."/>
            <person name="Hiltunen Thoren M."/>
            <person name="Johannesson H."/>
        </authorList>
    </citation>
    <scope>NUCLEOTIDE SEQUENCE</scope>
    <source>
        <strain evidence="4">CBS 955.72</strain>
    </source>
</reference>
<dbReference type="Pfam" id="PF26639">
    <property type="entry name" value="Het-6_barrel"/>
    <property type="match status" value="1"/>
</dbReference>
<feature type="transmembrane region" description="Helical" evidence="2">
    <location>
        <begin position="894"/>
        <end position="916"/>
    </location>
</feature>
<dbReference type="InterPro" id="IPR052895">
    <property type="entry name" value="HetReg/Transcr_Mod"/>
</dbReference>
<evidence type="ECO:0000313" key="4">
    <source>
        <dbReference type="EMBL" id="KAK3349692.1"/>
    </source>
</evidence>
<feature type="transmembrane region" description="Helical" evidence="2">
    <location>
        <begin position="1122"/>
        <end position="1144"/>
    </location>
</feature>
<dbReference type="Pfam" id="PF06985">
    <property type="entry name" value="HET"/>
    <property type="match status" value="1"/>
</dbReference>
<feature type="compositionally biased region" description="Basic and acidic residues" evidence="1">
    <location>
        <begin position="1"/>
        <end position="29"/>
    </location>
</feature>
<keyword evidence="2" id="KW-1133">Transmembrane helix</keyword>
<dbReference type="PANTHER" id="PTHR24148">
    <property type="entry name" value="ANKYRIN REPEAT DOMAIN-CONTAINING PROTEIN 39 HOMOLOG-RELATED"/>
    <property type="match status" value="1"/>
</dbReference>
<feature type="transmembrane region" description="Helical" evidence="2">
    <location>
        <begin position="1037"/>
        <end position="1060"/>
    </location>
</feature>
<feature type="compositionally biased region" description="Basic residues" evidence="1">
    <location>
        <begin position="167"/>
        <end position="180"/>
    </location>
</feature>
<feature type="region of interest" description="Disordered" evidence="1">
    <location>
        <begin position="1"/>
        <end position="180"/>
    </location>
</feature>
<evidence type="ECO:0000256" key="1">
    <source>
        <dbReference type="SAM" id="MobiDB-lite"/>
    </source>
</evidence>
<evidence type="ECO:0000259" key="3">
    <source>
        <dbReference type="Pfam" id="PF06985"/>
    </source>
</evidence>
<feature type="domain" description="Heterokaryon incompatibility" evidence="3">
    <location>
        <begin position="422"/>
        <end position="481"/>
    </location>
</feature>
<evidence type="ECO:0000256" key="2">
    <source>
        <dbReference type="SAM" id="Phobius"/>
    </source>
</evidence>
<protein>
    <recommendedName>
        <fullName evidence="3">Heterokaryon incompatibility domain-containing protein</fullName>
    </recommendedName>
</protein>
<feature type="transmembrane region" description="Helical" evidence="2">
    <location>
        <begin position="1072"/>
        <end position="1092"/>
    </location>
</feature>
<feature type="compositionally biased region" description="Basic and acidic residues" evidence="1">
    <location>
        <begin position="84"/>
        <end position="95"/>
    </location>
</feature>
<feature type="region of interest" description="Disordered" evidence="1">
    <location>
        <begin position="383"/>
        <end position="416"/>
    </location>
</feature>
<feature type="compositionally biased region" description="Polar residues" evidence="1">
    <location>
        <begin position="119"/>
        <end position="141"/>
    </location>
</feature>
<reference evidence="4" key="2">
    <citation type="submission" date="2023-06" db="EMBL/GenBank/DDBJ databases">
        <authorList>
            <consortium name="Lawrence Berkeley National Laboratory"/>
            <person name="Haridas S."/>
            <person name="Hensen N."/>
            <person name="Bonometti L."/>
            <person name="Westerberg I."/>
            <person name="Brannstrom I.O."/>
            <person name="Guillou S."/>
            <person name="Cros-Aarteil S."/>
            <person name="Calhoun S."/>
            <person name="Kuo A."/>
            <person name="Mondo S."/>
            <person name="Pangilinan J."/>
            <person name="Riley R."/>
            <person name="Labutti K."/>
            <person name="Andreopoulos B."/>
            <person name="Lipzen A."/>
            <person name="Chen C."/>
            <person name="Yanf M."/>
            <person name="Daum C."/>
            <person name="Ng V."/>
            <person name="Clum A."/>
            <person name="Steindorff A."/>
            <person name="Ohm R."/>
            <person name="Martin F."/>
            <person name="Silar P."/>
            <person name="Natvig D."/>
            <person name="Lalanne C."/>
            <person name="Gautier V."/>
            <person name="Ament-Velasquez S.L."/>
            <person name="Kruys A."/>
            <person name="Hutchinson M.I."/>
            <person name="Powell A.J."/>
            <person name="Barry K."/>
            <person name="Miller A.N."/>
            <person name="Grigoriev I.V."/>
            <person name="Debuchy R."/>
            <person name="Gladieux P."/>
            <person name="Thoren M.H."/>
            <person name="Johannesson H."/>
        </authorList>
    </citation>
    <scope>NUCLEOTIDE SEQUENCE</scope>
    <source>
        <strain evidence="4">CBS 955.72</strain>
    </source>
</reference>
<organism evidence="4 5">
    <name type="scientific">Lasiosphaeria hispida</name>
    <dbReference type="NCBI Taxonomy" id="260671"/>
    <lineage>
        <taxon>Eukaryota</taxon>
        <taxon>Fungi</taxon>
        <taxon>Dikarya</taxon>
        <taxon>Ascomycota</taxon>
        <taxon>Pezizomycotina</taxon>
        <taxon>Sordariomycetes</taxon>
        <taxon>Sordariomycetidae</taxon>
        <taxon>Sordariales</taxon>
        <taxon>Lasiosphaeriaceae</taxon>
        <taxon>Lasiosphaeria</taxon>
    </lineage>
</organism>
<feature type="compositionally biased region" description="Low complexity" evidence="1">
    <location>
        <begin position="32"/>
        <end position="50"/>
    </location>
</feature>
<feature type="transmembrane region" description="Helical" evidence="2">
    <location>
        <begin position="1007"/>
        <end position="1031"/>
    </location>
</feature>
<feature type="compositionally biased region" description="Polar residues" evidence="1">
    <location>
        <begin position="59"/>
        <end position="74"/>
    </location>
</feature>
<dbReference type="Proteomes" id="UP001275084">
    <property type="component" value="Unassembled WGS sequence"/>
</dbReference>
<name>A0AAJ0HF38_9PEZI</name>
<dbReference type="PANTHER" id="PTHR24148:SF64">
    <property type="entry name" value="HETEROKARYON INCOMPATIBILITY DOMAIN-CONTAINING PROTEIN"/>
    <property type="match status" value="1"/>
</dbReference>
<gene>
    <name evidence="4" type="ORF">B0T25DRAFT_610595</name>
</gene>
<feature type="compositionally biased region" description="Low complexity" evidence="1">
    <location>
        <begin position="97"/>
        <end position="114"/>
    </location>
</feature>
<keyword evidence="2" id="KW-0472">Membrane</keyword>
<evidence type="ECO:0000313" key="5">
    <source>
        <dbReference type="Proteomes" id="UP001275084"/>
    </source>
</evidence>
<dbReference type="AlphaFoldDB" id="A0AAJ0HF38"/>
<keyword evidence="2" id="KW-0812">Transmembrane</keyword>
<comment type="caution">
    <text evidence="4">The sequence shown here is derived from an EMBL/GenBank/DDBJ whole genome shotgun (WGS) entry which is preliminary data.</text>
</comment>